<comment type="caution">
    <text evidence="2">The sequence shown here is derived from an EMBL/GenBank/DDBJ whole genome shotgun (WGS) entry which is preliminary data.</text>
</comment>
<organism evidence="2 3">
    <name type="scientific">Gymnopilus junonius</name>
    <name type="common">Spectacular rustgill mushroom</name>
    <name type="synonym">Gymnopilus spectabilis subsp. junonius</name>
    <dbReference type="NCBI Taxonomy" id="109634"/>
    <lineage>
        <taxon>Eukaryota</taxon>
        <taxon>Fungi</taxon>
        <taxon>Dikarya</taxon>
        <taxon>Basidiomycota</taxon>
        <taxon>Agaricomycotina</taxon>
        <taxon>Agaricomycetes</taxon>
        <taxon>Agaricomycetidae</taxon>
        <taxon>Agaricales</taxon>
        <taxon>Agaricineae</taxon>
        <taxon>Hymenogastraceae</taxon>
        <taxon>Gymnopilus</taxon>
    </lineage>
</organism>
<evidence type="ECO:0000313" key="3">
    <source>
        <dbReference type="Proteomes" id="UP000724874"/>
    </source>
</evidence>
<dbReference type="Proteomes" id="UP000724874">
    <property type="component" value="Unassembled WGS sequence"/>
</dbReference>
<evidence type="ECO:0000313" key="2">
    <source>
        <dbReference type="EMBL" id="KAF8869582.1"/>
    </source>
</evidence>
<dbReference type="EMBL" id="JADNYJ010000421">
    <property type="protein sequence ID" value="KAF8869582.1"/>
    <property type="molecule type" value="Genomic_DNA"/>
</dbReference>
<dbReference type="AlphaFoldDB" id="A0A9P5N8R2"/>
<keyword evidence="1" id="KW-0472">Membrane</keyword>
<keyword evidence="1" id="KW-0812">Transmembrane</keyword>
<feature type="transmembrane region" description="Helical" evidence="1">
    <location>
        <begin position="20"/>
        <end position="39"/>
    </location>
</feature>
<proteinExistence type="predicted"/>
<sequence>MIWRCTVLYSGVSLLHRRIILAVCFIMTVVSTAGIAPFGSTNLTLVIFSAITLTVNCTVTFLIVGRLLYHRNYLSETLGPCHGSPYMRLTALFIESASLVVIFDIALIILAGVEPQKGHPLVLGMMVQIYAISPFLIIFKVAYDKVYHQRPTCIQTQDLQDVKLDKTLTALQFAQAPS</sequence>
<accession>A0A9P5N8R2</accession>
<feature type="transmembrane region" description="Helical" evidence="1">
    <location>
        <begin position="89"/>
        <end position="113"/>
    </location>
</feature>
<gene>
    <name evidence="2" type="ORF">CPB84DRAFT_1803851</name>
</gene>
<evidence type="ECO:0000256" key="1">
    <source>
        <dbReference type="SAM" id="Phobius"/>
    </source>
</evidence>
<feature type="transmembrane region" description="Helical" evidence="1">
    <location>
        <begin position="45"/>
        <end position="69"/>
    </location>
</feature>
<keyword evidence="1" id="KW-1133">Transmembrane helix</keyword>
<reference evidence="2" key="1">
    <citation type="submission" date="2020-11" db="EMBL/GenBank/DDBJ databases">
        <authorList>
            <consortium name="DOE Joint Genome Institute"/>
            <person name="Ahrendt S."/>
            <person name="Riley R."/>
            <person name="Andreopoulos W."/>
            <person name="LaButti K."/>
            <person name="Pangilinan J."/>
            <person name="Ruiz-duenas F.J."/>
            <person name="Barrasa J.M."/>
            <person name="Sanchez-Garcia M."/>
            <person name="Camarero S."/>
            <person name="Miyauchi S."/>
            <person name="Serrano A."/>
            <person name="Linde D."/>
            <person name="Babiker R."/>
            <person name="Drula E."/>
            <person name="Ayuso-Fernandez I."/>
            <person name="Pacheco R."/>
            <person name="Padilla G."/>
            <person name="Ferreira P."/>
            <person name="Barriuso J."/>
            <person name="Kellner H."/>
            <person name="Castanera R."/>
            <person name="Alfaro M."/>
            <person name="Ramirez L."/>
            <person name="Pisabarro A.G."/>
            <person name="Kuo A."/>
            <person name="Tritt A."/>
            <person name="Lipzen A."/>
            <person name="He G."/>
            <person name="Yan M."/>
            <person name="Ng V."/>
            <person name="Cullen D."/>
            <person name="Martin F."/>
            <person name="Rosso M.-N."/>
            <person name="Henrissat B."/>
            <person name="Hibbett D."/>
            <person name="Martinez A.T."/>
            <person name="Grigoriev I.V."/>
        </authorList>
    </citation>
    <scope>NUCLEOTIDE SEQUENCE</scope>
    <source>
        <strain evidence="2">AH 44721</strain>
    </source>
</reference>
<dbReference type="OrthoDB" id="3267806at2759"/>
<feature type="transmembrane region" description="Helical" evidence="1">
    <location>
        <begin position="119"/>
        <end position="139"/>
    </location>
</feature>
<protein>
    <submittedName>
        <fullName evidence="2">Uncharacterized protein</fullName>
    </submittedName>
</protein>
<keyword evidence="3" id="KW-1185">Reference proteome</keyword>
<name>A0A9P5N8R2_GYMJU</name>